<dbReference type="Gene3D" id="2.60.40.1260">
    <property type="entry name" value="Lamin Tail domain"/>
    <property type="match status" value="1"/>
</dbReference>
<evidence type="ECO:0000256" key="1">
    <source>
        <dbReference type="SAM" id="SignalP"/>
    </source>
</evidence>
<reference evidence="3 4" key="1">
    <citation type="submission" date="2019-02" db="EMBL/GenBank/DDBJ databases">
        <title>Deep-cultivation of Planctomycetes and their phenomic and genomic characterization uncovers novel biology.</title>
        <authorList>
            <person name="Wiegand S."/>
            <person name="Jogler M."/>
            <person name="Boedeker C."/>
            <person name="Pinto D."/>
            <person name="Vollmers J."/>
            <person name="Rivas-Marin E."/>
            <person name="Kohn T."/>
            <person name="Peeters S.H."/>
            <person name="Heuer A."/>
            <person name="Rast P."/>
            <person name="Oberbeckmann S."/>
            <person name="Bunk B."/>
            <person name="Jeske O."/>
            <person name="Meyerdierks A."/>
            <person name="Storesund J.E."/>
            <person name="Kallscheuer N."/>
            <person name="Luecker S."/>
            <person name="Lage O.M."/>
            <person name="Pohl T."/>
            <person name="Merkel B.J."/>
            <person name="Hornburger P."/>
            <person name="Mueller R.-W."/>
            <person name="Bruemmer F."/>
            <person name="Labrenz M."/>
            <person name="Spormann A.M."/>
            <person name="Op Den Camp H."/>
            <person name="Overmann J."/>
            <person name="Amann R."/>
            <person name="Jetten M.S.M."/>
            <person name="Mascher T."/>
            <person name="Medema M.H."/>
            <person name="Devos D.P."/>
            <person name="Kaster A.-K."/>
            <person name="Ovreas L."/>
            <person name="Rohde M."/>
            <person name="Galperin M.Y."/>
            <person name="Jogler C."/>
        </authorList>
    </citation>
    <scope>NUCLEOTIDE SEQUENCE [LARGE SCALE GENOMIC DNA]</scope>
    <source>
        <strain evidence="3 4">KOR34</strain>
    </source>
</reference>
<dbReference type="Gene3D" id="1.10.1330.10">
    <property type="entry name" value="Dockerin domain"/>
    <property type="match status" value="1"/>
</dbReference>
<dbReference type="InterPro" id="IPR001322">
    <property type="entry name" value="Lamin_tail_dom"/>
</dbReference>
<evidence type="ECO:0000313" key="3">
    <source>
        <dbReference type="EMBL" id="TWT36148.1"/>
    </source>
</evidence>
<dbReference type="SUPFAM" id="SSF74853">
    <property type="entry name" value="Lamin A/C globular tail domain"/>
    <property type="match status" value="1"/>
</dbReference>
<name>A0A5C5VC47_9BACT</name>
<dbReference type="PROSITE" id="PS51841">
    <property type="entry name" value="LTD"/>
    <property type="match status" value="1"/>
</dbReference>
<protein>
    <recommendedName>
        <fullName evidence="2">LTD domain-containing protein</fullName>
    </recommendedName>
</protein>
<proteinExistence type="predicted"/>
<dbReference type="AlphaFoldDB" id="A0A5C5VC47"/>
<feature type="chain" id="PRO_5022771289" description="LTD domain-containing protein" evidence="1">
    <location>
        <begin position="34"/>
        <end position="567"/>
    </location>
</feature>
<dbReference type="OrthoDB" id="266505at2"/>
<dbReference type="InterPro" id="IPR036439">
    <property type="entry name" value="Dockerin_dom_sf"/>
</dbReference>
<dbReference type="SUPFAM" id="SSF63446">
    <property type="entry name" value="Type I dockerin domain"/>
    <property type="match status" value="1"/>
</dbReference>
<keyword evidence="1" id="KW-0732">Signal</keyword>
<dbReference type="GO" id="GO:0000272">
    <property type="term" value="P:polysaccharide catabolic process"/>
    <property type="evidence" value="ECO:0007669"/>
    <property type="project" value="InterPro"/>
</dbReference>
<dbReference type="InterPro" id="IPR036415">
    <property type="entry name" value="Lamin_tail_dom_sf"/>
</dbReference>
<gene>
    <name evidence="3" type="ORF">KOR34_10470</name>
</gene>
<keyword evidence="4" id="KW-1185">Reference proteome</keyword>
<dbReference type="Pfam" id="PF00932">
    <property type="entry name" value="LTD"/>
    <property type="match status" value="1"/>
</dbReference>
<comment type="caution">
    <text evidence="3">The sequence shown here is derived from an EMBL/GenBank/DDBJ whole genome shotgun (WGS) entry which is preliminary data.</text>
</comment>
<evidence type="ECO:0000313" key="4">
    <source>
        <dbReference type="Proteomes" id="UP000316714"/>
    </source>
</evidence>
<evidence type="ECO:0000259" key="2">
    <source>
        <dbReference type="PROSITE" id="PS51841"/>
    </source>
</evidence>
<sequence precursor="true">MATPQVRLPLPLRRRLPLALTAIACLATTPGMAQIVINEVVKEERTAGSSSVDPDTREFVELYNAGDTAVNLQDWTVGQVDLSTGVEDFVDPLPNFMLNPGEYFVIGGGSAGNVDFSPFPDNIWDDISPKMLELRDNTTNLVDAVAYEVFRTGTAGLSAISADQLAQIGRGFQGQLISMNASSPNERISWSRYRDGVDTNQNGIDFGMLPLSPGASNNLPHAAAHQVPDVDGASINSALSDDYYASFLMPRVVDPAVASGINPRAIPASPQGGNAIVAWDETGGGNAAFSKSTADSYDIYAYFDTTPLGVSVDTNDEEWETTAYGIGSTDPFFGHPDPSGGIFVEGSVLQNGSTGIGWVYQQYDNPGDDALDFTRLMLVEFGAGGNATAEAAEWNVIETLDLSAVDAGWYRLSVDYDPTTGDVEAIFDDQTFTFTTGIDQRGSFFIGYREGITSQGDRFDKLNPPIYDIYVEAGGGLIGDYNGDGVVDAADYTVWRDTLGDTVTPGEGADGDGNGMIDSGDYAEWVANFGATAPGPEASQAAPEPAGLVLLCVLATGAAARRRRLAN</sequence>
<dbReference type="PROSITE" id="PS00018">
    <property type="entry name" value="EF_HAND_1"/>
    <property type="match status" value="2"/>
</dbReference>
<organism evidence="3 4">
    <name type="scientific">Posidoniimonas corsicana</name>
    <dbReference type="NCBI Taxonomy" id="1938618"/>
    <lineage>
        <taxon>Bacteria</taxon>
        <taxon>Pseudomonadati</taxon>
        <taxon>Planctomycetota</taxon>
        <taxon>Planctomycetia</taxon>
        <taxon>Pirellulales</taxon>
        <taxon>Lacipirellulaceae</taxon>
        <taxon>Posidoniimonas</taxon>
    </lineage>
</organism>
<dbReference type="EMBL" id="SIHJ01000001">
    <property type="protein sequence ID" value="TWT36148.1"/>
    <property type="molecule type" value="Genomic_DNA"/>
</dbReference>
<dbReference type="InterPro" id="IPR018247">
    <property type="entry name" value="EF_Hand_1_Ca_BS"/>
</dbReference>
<feature type="signal peptide" evidence="1">
    <location>
        <begin position="1"/>
        <end position="33"/>
    </location>
</feature>
<accession>A0A5C5VC47</accession>
<dbReference type="Proteomes" id="UP000316714">
    <property type="component" value="Unassembled WGS sequence"/>
</dbReference>
<feature type="domain" description="LTD" evidence="2">
    <location>
        <begin position="21"/>
        <end position="195"/>
    </location>
</feature>